<dbReference type="STRING" id="1576369.SAMN05421753_117113"/>
<dbReference type="AlphaFoldDB" id="A0A1I3Q1X3"/>
<evidence type="ECO:0000256" key="4">
    <source>
        <dbReference type="ARBA" id="ARBA00022989"/>
    </source>
</evidence>
<evidence type="ECO:0000256" key="3">
    <source>
        <dbReference type="ARBA" id="ARBA00022692"/>
    </source>
</evidence>
<feature type="transmembrane region" description="Helical" evidence="6">
    <location>
        <begin position="100"/>
        <end position="118"/>
    </location>
</feature>
<keyword evidence="8" id="KW-1185">Reference proteome</keyword>
<dbReference type="Pfam" id="PF03739">
    <property type="entry name" value="LptF_LptG"/>
    <property type="match status" value="1"/>
</dbReference>
<keyword evidence="4 6" id="KW-1133">Transmembrane helix</keyword>
<sequence length="394" mass="44489">MWPNIPLLQRYIFREILRVFTFVLGCITVLLVFVGIFQQATDSGLDPQQALTIIPYVVPSMLPFTIPAALLLTVSVVYGRISGDQEVTAAKSAGIHPLSLMWPAMFLGAVLSLCSLILTDQVIPWSMGKIEQHIVSFMEDIFLDRLRTEHHFSDPRRGLLVTVEGVEGQRLLHPTFRYTKGQKICTLQAEEAEIDLDVEGQRVNIHALNAWVDIPGGTRGRFAEVTEQLRWNHAGKGPKAQQLPILRMKQELVEIDQERDLKKQYAVLHACFALTMADFPRLATNCGQRLADIDQRQGWAYRLNAEVHSRYAMSCSCFFFALLGTPFAMRYGKSQALTSFLICFVPIVGAYYPLMLGLTTQCKQGKLDPEWSMWVANGVLVVLAWSVLRKVIRY</sequence>
<feature type="transmembrane region" description="Helical" evidence="6">
    <location>
        <begin position="57"/>
        <end position="79"/>
    </location>
</feature>
<dbReference type="RefSeq" id="WP_092054578.1">
    <property type="nucleotide sequence ID" value="NZ_FOQD01000017.1"/>
</dbReference>
<dbReference type="OrthoDB" id="238655at2"/>
<feature type="transmembrane region" description="Helical" evidence="6">
    <location>
        <begin position="371"/>
        <end position="388"/>
    </location>
</feature>
<dbReference type="GO" id="GO:0015920">
    <property type="term" value="P:lipopolysaccharide transport"/>
    <property type="evidence" value="ECO:0007669"/>
    <property type="project" value="TreeGrafter"/>
</dbReference>
<dbReference type="GO" id="GO:0043190">
    <property type="term" value="C:ATP-binding cassette (ABC) transporter complex"/>
    <property type="evidence" value="ECO:0007669"/>
    <property type="project" value="TreeGrafter"/>
</dbReference>
<evidence type="ECO:0000256" key="5">
    <source>
        <dbReference type="ARBA" id="ARBA00023136"/>
    </source>
</evidence>
<reference evidence="8" key="1">
    <citation type="submission" date="2016-10" db="EMBL/GenBank/DDBJ databases">
        <authorList>
            <person name="Varghese N."/>
            <person name="Submissions S."/>
        </authorList>
    </citation>
    <scope>NUCLEOTIDE SEQUENCE [LARGE SCALE GENOMIC DNA]</scope>
    <source>
        <strain evidence="8">DSM 26348</strain>
    </source>
</reference>
<feature type="transmembrane region" description="Helical" evidence="6">
    <location>
        <begin position="336"/>
        <end position="359"/>
    </location>
</feature>
<keyword evidence="3 6" id="KW-0812">Transmembrane</keyword>
<evidence type="ECO:0000256" key="1">
    <source>
        <dbReference type="ARBA" id="ARBA00004651"/>
    </source>
</evidence>
<accession>A0A1I3Q1X3</accession>
<organism evidence="7 8">
    <name type="scientific">Planctomicrobium piriforme</name>
    <dbReference type="NCBI Taxonomy" id="1576369"/>
    <lineage>
        <taxon>Bacteria</taxon>
        <taxon>Pseudomonadati</taxon>
        <taxon>Planctomycetota</taxon>
        <taxon>Planctomycetia</taxon>
        <taxon>Planctomycetales</taxon>
        <taxon>Planctomycetaceae</taxon>
        <taxon>Planctomicrobium</taxon>
    </lineage>
</organism>
<keyword evidence="5 6" id="KW-0472">Membrane</keyword>
<protein>
    <submittedName>
        <fullName evidence="7">Lipopolysaccharide export system permease protein</fullName>
    </submittedName>
</protein>
<evidence type="ECO:0000313" key="7">
    <source>
        <dbReference type="EMBL" id="SFJ27709.1"/>
    </source>
</evidence>
<name>A0A1I3Q1X3_9PLAN</name>
<dbReference type="Proteomes" id="UP000199518">
    <property type="component" value="Unassembled WGS sequence"/>
</dbReference>
<dbReference type="InterPro" id="IPR005495">
    <property type="entry name" value="LptG/LptF_permease"/>
</dbReference>
<dbReference type="PANTHER" id="PTHR33529:SF6">
    <property type="entry name" value="YJGP_YJGQ FAMILY PERMEASE"/>
    <property type="match status" value="1"/>
</dbReference>
<evidence type="ECO:0000256" key="2">
    <source>
        <dbReference type="ARBA" id="ARBA00022475"/>
    </source>
</evidence>
<gene>
    <name evidence="7" type="ORF">SAMN05421753_117113</name>
</gene>
<evidence type="ECO:0000256" key="6">
    <source>
        <dbReference type="SAM" id="Phobius"/>
    </source>
</evidence>
<feature type="transmembrane region" description="Helical" evidence="6">
    <location>
        <begin position="16"/>
        <end position="37"/>
    </location>
</feature>
<dbReference type="PANTHER" id="PTHR33529">
    <property type="entry name" value="SLR0882 PROTEIN-RELATED"/>
    <property type="match status" value="1"/>
</dbReference>
<proteinExistence type="predicted"/>
<comment type="subcellular location">
    <subcellularLocation>
        <location evidence="1">Cell membrane</location>
        <topology evidence="1">Multi-pass membrane protein</topology>
    </subcellularLocation>
</comment>
<evidence type="ECO:0000313" key="8">
    <source>
        <dbReference type="Proteomes" id="UP000199518"/>
    </source>
</evidence>
<keyword evidence="2" id="KW-1003">Cell membrane</keyword>
<dbReference type="EMBL" id="FOQD01000017">
    <property type="protein sequence ID" value="SFJ27709.1"/>
    <property type="molecule type" value="Genomic_DNA"/>
</dbReference>